<evidence type="ECO:0000313" key="1">
    <source>
        <dbReference type="EMBL" id="MFD3002269.1"/>
    </source>
</evidence>
<comment type="caution">
    <text evidence="1">The sequence shown here is derived from an EMBL/GenBank/DDBJ whole genome shotgun (WGS) entry which is preliminary data.</text>
</comment>
<reference evidence="2" key="1">
    <citation type="journal article" date="2019" name="Int. J. Syst. Evol. Microbiol.">
        <title>The Global Catalogue of Microorganisms (GCM) 10K type strain sequencing project: providing services to taxonomists for standard genome sequencing and annotation.</title>
        <authorList>
            <consortium name="The Broad Institute Genomics Platform"/>
            <consortium name="The Broad Institute Genome Sequencing Center for Infectious Disease"/>
            <person name="Wu L."/>
            <person name="Ma J."/>
        </authorList>
    </citation>
    <scope>NUCLEOTIDE SEQUENCE [LARGE SCALE GENOMIC DNA]</scope>
    <source>
        <strain evidence="2">KCTC 23984</strain>
    </source>
</reference>
<dbReference type="RefSeq" id="WP_377487538.1">
    <property type="nucleotide sequence ID" value="NZ_JBHUOX010000014.1"/>
</dbReference>
<accession>A0ABW6C0S1</accession>
<sequence length="55" mass="5722">MINNREAPAVTTAGASLFVPVSMERQAPLLLVQVLPPTAFGAEAGTLLLPLLHIA</sequence>
<dbReference type="EMBL" id="JBHUOX010000014">
    <property type="protein sequence ID" value="MFD3002269.1"/>
    <property type="molecule type" value="Genomic_DNA"/>
</dbReference>
<protein>
    <submittedName>
        <fullName evidence="1">Uncharacterized protein</fullName>
    </submittedName>
</protein>
<proteinExistence type="predicted"/>
<keyword evidence="2" id="KW-1185">Reference proteome</keyword>
<dbReference type="Proteomes" id="UP001597641">
    <property type="component" value="Unassembled WGS sequence"/>
</dbReference>
<name>A0ABW6C0S1_9BACT</name>
<gene>
    <name evidence="1" type="ORF">ACFS7Z_17995</name>
</gene>
<evidence type="ECO:0000313" key="2">
    <source>
        <dbReference type="Proteomes" id="UP001597641"/>
    </source>
</evidence>
<organism evidence="1 2">
    <name type="scientific">Pontibacter toksunensis</name>
    <dbReference type="NCBI Taxonomy" id="1332631"/>
    <lineage>
        <taxon>Bacteria</taxon>
        <taxon>Pseudomonadati</taxon>
        <taxon>Bacteroidota</taxon>
        <taxon>Cytophagia</taxon>
        <taxon>Cytophagales</taxon>
        <taxon>Hymenobacteraceae</taxon>
        <taxon>Pontibacter</taxon>
    </lineage>
</organism>